<feature type="transmembrane region" description="Helical" evidence="1">
    <location>
        <begin position="605"/>
        <end position="623"/>
    </location>
</feature>
<dbReference type="KEGG" id="stur:STURON_00980"/>
<dbReference type="PATRIC" id="fig|216946.3.peg.1015"/>
<protein>
    <submittedName>
        <fullName evidence="2">Uncharacterized protein</fullName>
    </submittedName>
</protein>
<keyword evidence="3" id="KW-1185">Reference proteome</keyword>
<feature type="transmembrane region" description="Helical" evidence="1">
    <location>
        <begin position="562"/>
        <end position="584"/>
    </location>
</feature>
<evidence type="ECO:0000313" key="2">
    <source>
        <dbReference type="EMBL" id="AKU80226.1"/>
    </source>
</evidence>
<dbReference type="RefSeq" id="WP_075048787.1">
    <property type="nucleotide sequence ID" value="NZ_CP012328.1"/>
</dbReference>
<sequence length="867" mass="105866">MIRTFNKKIINLVLQFQYDIDVNDIEKIYKQINFIKEWNNNFNFIDNTVGSFENEDNQTTFLLLYTFLRYCNKNKQSEFLSDNLILELKTKFIWLTQKSIDQFSRKEVTLNLILNMGQNEDMIIDNNFLYLNIDNLKKFNYNEEICTKLIECFINLKQYKKLVTFCKEDYNYSNCPSNLNDLFEILFYHSYKKSKKLKELLILKKDAFYSKRFFYIILAIDSTDENKNIFNNIFNNNTDRQTIKYDLIYLNIILSKFDIKELESFIKNEYDLNNKINENLITNWISIFITIYEKYNGEIKAFKSQWVDKFLTNKKNKNKYCSVSKIYNNEYESPNPFLFTNQVTFLKSEETYQQTKLNYLKTYNNIEKYLFLFEDFVRILKKDFYSFQDFIKLVLNLKKTAWNFSNIININIFEEDIDQLLKFFNFNKNYLKDLENFNNLFIAFFKSLESAENCKNNLIEFNKKYRDLNNKLEIKDIETFWKEFNNCFNLINIKKEFKIFILEQIGFEVIEDTIKIIKYSDFKKWNFCLNKQYNDLISNIKSLLENNDELNKLDIINQNLKLFSILSNVIIPNNVYVLNHSLLFDQKKNFIQNYFKNHINEDKKIFYILYFIKTALLFNYRYILYNFEHIKNVFNIKELFNYIKTNYKEVVTIKRDSLNKFESSELKIGVVDEIDSVYLTDTFINYFMFFQDQKESYSFFENEFYNLNRNYKHSLILINNINFDINTFLNYEIKNANNLYENWSKISQTYLKFVKMLVYEKNIDDEKSYFINALEKDEINKFYIQEEKYYLYNWDALKKAEAKLIYLNCSIIFNKENRLFEHYKSNYKEAVNIMDYLKNKERFYFFKNLDIWSKKINKLKERMLLLK</sequence>
<keyword evidence="1" id="KW-0812">Transmembrane</keyword>
<name>A0A0K1P7E4_9MOLU</name>
<organism evidence="2 3">
    <name type="scientific">Spiroplasma turonicum</name>
    <dbReference type="NCBI Taxonomy" id="216946"/>
    <lineage>
        <taxon>Bacteria</taxon>
        <taxon>Bacillati</taxon>
        <taxon>Mycoplasmatota</taxon>
        <taxon>Mollicutes</taxon>
        <taxon>Entomoplasmatales</taxon>
        <taxon>Spiroplasmataceae</taxon>
        <taxon>Spiroplasma</taxon>
    </lineage>
</organism>
<gene>
    <name evidence="2" type="ORF">STURON_00980</name>
</gene>
<dbReference type="AlphaFoldDB" id="A0A0K1P7E4"/>
<keyword evidence="1" id="KW-1133">Transmembrane helix</keyword>
<evidence type="ECO:0000313" key="3">
    <source>
        <dbReference type="Proteomes" id="UP000067243"/>
    </source>
</evidence>
<evidence type="ECO:0000256" key="1">
    <source>
        <dbReference type="SAM" id="Phobius"/>
    </source>
</evidence>
<keyword evidence="1" id="KW-0472">Membrane</keyword>
<dbReference type="EMBL" id="CP012328">
    <property type="protein sequence ID" value="AKU80226.1"/>
    <property type="molecule type" value="Genomic_DNA"/>
</dbReference>
<reference evidence="2 3" key="1">
    <citation type="journal article" date="2015" name="Genome Announc.">
        <title>Complete Genome Sequence of Spiroplasma turonicum Strain Tab4cT, a Parasite of a Horse Fly, Haematopota sp. (Diptera: Tabanidae).</title>
        <authorList>
            <person name="Davis R.E."/>
            <person name="Shao J."/>
            <person name="Zhao Y."/>
            <person name="Gasparich G.E."/>
            <person name="Gaynor B.J."/>
            <person name="Donofrio N."/>
        </authorList>
    </citation>
    <scope>NUCLEOTIDE SEQUENCE [LARGE SCALE GENOMIC DNA]</scope>
    <source>
        <strain evidence="2 3">Tab4c</strain>
    </source>
</reference>
<proteinExistence type="predicted"/>
<dbReference type="Proteomes" id="UP000067243">
    <property type="component" value="Chromosome"/>
</dbReference>
<accession>A0A0K1P7E4</accession>